<feature type="compositionally biased region" description="Basic and acidic residues" evidence="11">
    <location>
        <begin position="425"/>
        <end position="445"/>
    </location>
</feature>
<keyword evidence="3 8" id="KW-0132">Cell division</keyword>
<dbReference type="PROSITE" id="PS01134">
    <property type="entry name" value="FTSZ_1"/>
    <property type="match status" value="1"/>
</dbReference>
<dbReference type="Gene3D" id="3.30.1330.20">
    <property type="entry name" value="Tubulin/FtsZ, C-terminal domain"/>
    <property type="match status" value="1"/>
</dbReference>
<proteinExistence type="inferred from homology"/>
<dbReference type="GO" id="GO:0003924">
    <property type="term" value="F:GTPase activity"/>
    <property type="evidence" value="ECO:0007669"/>
    <property type="project" value="UniProtKB-UniRule"/>
</dbReference>
<evidence type="ECO:0000256" key="11">
    <source>
        <dbReference type="SAM" id="MobiDB-lite"/>
    </source>
</evidence>
<dbReference type="SUPFAM" id="SSF55307">
    <property type="entry name" value="Tubulin C-terminal domain-like"/>
    <property type="match status" value="1"/>
</dbReference>
<feature type="binding site" evidence="8">
    <location>
        <begin position="105"/>
        <end position="107"/>
    </location>
    <ligand>
        <name>GTP</name>
        <dbReference type="ChEBI" id="CHEBI:37565"/>
    </ligand>
</feature>
<evidence type="ECO:0000313" key="14">
    <source>
        <dbReference type="EMBL" id="SIQ80950.1"/>
    </source>
</evidence>
<dbReference type="SMART" id="SM00865">
    <property type="entry name" value="Tubulin_C"/>
    <property type="match status" value="1"/>
</dbReference>
<dbReference type="GO" id="GO:0051258">
    <property type="term" value="P:protein polymerization"/>
    <property type="evidence" value="ECO:0007669"/>
    <property type="project" value="UniProtKB-UniRule"/>
</dbReference>
<dbReference type="InterPro" id="IPR020805">
    <property type="entry name" value="Cell_div_FtsZ_CS"/>
</dbReference>
<comment type="subcellular location">
    <subcellularLocation>
        <location evidence="8">Cytoplasm</location>
    </subcellularLocation>
    <text evidence="8">Assembles at midcell at the inner surface of the cytoplasmic membrane.</text>
</comment>
<dbReference type="PRINTS" id="PR00423">
    <property type="entry name" value="CELLDVISFTSZ"/>
</dbReference>
<dbReference type="PANTHER" id="PTHR30314:SF3">
    <property type="entry name" value="MITOCHONDRIAL DIVISION PROTEIN FSZA"/>
    <property type="match status" value="1"/>
</dbReference>
<dbReference type="GO" id="GO:0043093">
    <property type="term" value="P:FtsZ-dependent cytokinesis"/>
    <property type="evidence" value="ECO:0007669"/>
    <property type="project" value="UniProtKB-UniRule"/>
</dbReference>
<evidence type="ECO:0000256" key="1">
    <source>
        <dbReference type="ARBA" id="ARBA00009690"/>
    </source>
</evidence>
<dbReference type="InterPro" id="IPR045061">
    <property type="entry name" value="FtsZ/CetZ"/>
</dbReference>
<evidence type="ECO:0000256" key="5">
    <source>
        <dbReference type="ARBA" id="ARBA00023134"/>
    </source>
</evidence>
<feature type="binding site" evidence="8">
    <location>
        <begin position="18"/>
        <end position="22"/>
    </location>
    <ligand>
        <name>GTP</name>
        <dbReference type="ChEBI" id="CHEBI:37565"/>
    </ligand>
</feature>
<feature type="region of interest" description="Disordered" evidence="11">
    <location>
        <begin position="405"/>
        <end position="445"/>
    </location>
</feature>
<sequence>MATPQNYLAVIKVVGIGGGGVNAVNRMIEVGLKGVEFIAINTDAQALLMSDADVKLDVGRELTRGLGAGADPEVGKKAAEDHAEEIEDVLRGADMVFVTAGEGGGTGTGGAPVVARIARSLGALTVGVVTRPFTFEGRRRSVQADQGIENLRNEVDTLIVIPNDRLLSMSDRNVSALQAFHQADQVLLSGVQGITDLITTPGLINLDFADVKSVMQGAGSALMGIGNARGDDRAVQAAEMAISSPLLEASIDGAHGVLLSIQGGSDLGLFEINEAARLVHEAAHTEANIIFGAVIDDALGDEVRVTVIAAGFDGGAPQVRGDARALGQVAGAQRPATSAIPVVPAARAVPPAPTTGAHTLPRPVVPIQPEADDVPVTLDGGHGPVPVQPVAPAPFTVVGSGDAGNHNAEAVPGGQNEGVDVPPRIFDEEPPRRKVEELDVPDFLK</sequence>
<evidence type="ECO:0000256" key="10">
    <source>
        <dbReference type="RuleBase" id="RU000631"/>
    </source>
</evidence>
<evidence type="ECO:0000259" key="13">
    <source>
        <dbReference type="SMART" id="SM00865"/>
    </source>
</evidence>
<dbReference type="GO" id="GO:0032153">
    <property type="term" value="C:cell division site"/>
    <property type="evidence" value="ECO:0007669"/>
    <property type="project" value="UniProtKB-UniRule"/>
</dbReference>
<feature type="domain" description="Tubulin/FtsZ 2-layer sandwich" evidence="13">
    <location>
        <begin position="204"/>
        <end position="321"/>
    </location>
</feature>
<dbReference type="InterPro" id="IPR003008">
    <property type="entry name" value="Tubulin_FtsZ_GTPase"/>
</dbReference>
<feature type="domain" description="Tubulin/FtsZ GTPase" evidence="12">
    <location>
        <begin position="10"/>
        <end position="202"/>
    </location>
</feature>
<dbReference type="EMBL" id="FTMI01000008">
    <property type="protein sequence ID" value="SIQ80950.1"/>
    <property type="molecule type" value="Genomic_DNA"/>
</dbReference>
<dbReference type="Pfam" id="PF00091">
    <property type="entry name" value="Tubulin"/>
    <property type="match status" value="1"/>
</dbReference>
<dbReference type="FunFam" id="3.30.1330.20:FF:000005">
    <property type="entry name" value="Cell division protein FtsZ"/>
    <property type="match status" value="1"/>
</dbReference>
<evidence type="ECO:0000256" key="2">
    <source>
        <dbReference type="ARBA" id="ARBA00022490"/>
    </source>
</evidence>
<dbReference type="PANTHER" id="PTHR30314">
    <property type="entry name" value="CELL DIVISION PROTEIN FTSZ-RELATED"/>
    <property type="match status" value="1"/>
</dbReference>
<dbReference type="CDD" id="cd02201">
    <property type="entry name" value="FtsZ_type1"/>
    <property type="match status" value="1"/>
</dbReference>
<keyword evidence="2 8" id="KW-0963">Cytoplasm</keyword>
<dbReference type="GO" id="GO:0005737">
    <property type="term" value="C:cytoplasm"/>
    <property type="evidence" value="ECO:0007669"/>
    <property type="project" value="UniProtKB-SubCell"/>
</dbReference>
<gene>
    <name evidence="8" type="primary">ftsZ</name>
    <name evidence="14" type="ORF">SAMN05518682_3714</name>
</gene>
<evidence type="ECO:0000256" key="9">
    <source>
        <dbReference type="NCBIfam" id="TIGR00065"/>
    </source>
</evidence>
<comment type="function">
    <text evidence="8 10">Essential cell division protein that forms a contractile ring structure (Z ring) at the future cell division site. The regulation of the ring assembly controls the timing and the location of cell division. One of the functions of the FtsZ ring is to recruit other cell division proteins to the septum to produce a new cell wall between the dividing cells. Binds GTP and shows GTPase activity.</text>
</comment>
<keyword evidence="6 8" id="KW-0717">Septation</keyword>
<comment type="similarity">
    <text evidence="1 8 10">Belongs to the FtsZ family.</text>
</comment>
<reference evidence="15" key="1">
    <citation type="submission" date="2017-01" db="EMBL/GenBank/DDBJ databases">
        <authorList>
            <person name="Varghese N."/>
            <person name="Submissions S."/>
        </authorList>
    </citation>
    <scope>NUCLEOTIDE SEQUENCE [LARGE SCALE GENOMIC DNA]</scope>
    <source>
        <strain evidence="15">3bp</strain>
    </source>
</reference>
<feature type="binding site" evidence="8">
    <location>
        <position position="136"/>
    </location>
    <ligand>
        <name>GTP</name>
        <dbReference type="ChEBI" id="CHEBI:37565"/>
    </ligand>
</feature>
<accession>A0A1N6VT45</accession>
<organism evidence="14 15">
    <name type="scientific">Cellulosimicrobium aquatile</name>
    <dbReference type="NCBI Taxonomy" id="1612203"/>
    <lineage>
        <taxon>Bacteria</taxon>
        <taxon>Bacillati</taxon>
        <taxon>Actinomycetota</taxon>
        <taxon>Actinomycetes</taxon>
        <taxon>Micrococcales</taxon>
        <taxon>Promicromonosporaceae</taxon>
        <taxon>Cellulosimicrobium</taxon>
    </lineage>
</organism>
<dbReference type="InterPro" id="IPR024757">
    <property type="entry name" value="FtsZ_C"/>
</dbReference>
<keyword evidence="4 8" id="KW-0547">Nucleotide-binding</keyword>
<dbReference type="NCBIfam" id="TIGR00065">
    <property type="entry name" value="ftsZ"/>
    <property type="match status" value="1"/>
</dbReference>
<dbReference type="InterPro" id="IPR037103">
    <property type="entry name" value="Tubulin/FtsZ-like_C"/>
</dbReference>
<dbReference type="FunFam" id="3.40.50.1440:FF:000001">
    <property type="entry name" value="Cell division protein FtsZ"/>
    <property type="match status" value="1"/>
</dbReference>
<dbReference type="RefSeq" id="WP_076406550.1">
    <property type="nucleotide sequence ID" value="NZ_FTMI01000008.1"/>
</dbReference>
<keyword evidence="7 8" id="KW-0131">Cell cycle</keyword>
<evidence type="ECO:0000256" key="7">
    <source>
        <dbReference type="ARBA" id="ARBA00023306"/>
    </source>
</evidence>
<comment type="subunit">
    <text evidence="8">Homodimer. Polymerizes to form a dynamic ring structure in a strictly GTP-dependent manner. Interacts directly with several other division proteins.</text>
</comment>
<dbReference type="Pfam" id="PF12327">
    <property type="entry name" value="FtsZ_C"/>
    <property type="match status" value="1"/>
</dbReference>
<evidence type="ECO:0000313" key="15">
    <source>
        <dbReference type="Proteomes" id="UP000186235"/>
    </source>
</evidence>
<dbReference type="InterPro" id="IPR000158">
    <property type="entry name" value="Cell_div_FtsZ"/>
</dbReference>
<feature type="binding site" evidence="8">
    <location>
        <position position="184"/>
    </location>
    <ligand>
        <name>GTP</name>
        <dbReference type="ChEBI" id="CHEBI:37565"/>
    </ligand>
</feature>
<protein>
    <recommendedName>
        <fullName evidence="8 9">Cell division protein FtsZ</fullName>
    </recommendedName>
</protein>
<dbReference type="InterPro" id="IPR036525">
    <property type="entry name" value="Tubulin/FtsZ_GTPase_sf"/>
</dbReference>
<dbReference type="HAMAP" id="MF_00909">
    <property type="entry name" value="FtsZ"/>
    <property type="match status" value="1"/>
</dbReference>
<feature type="binding site" evidence="8">
    <location>
        <position position="140"/>
    </location>
    <ligand>
        <name>GTP</name>
        <dbReference type="ChEBI" id="CHEBI:37565"/>
    </ligand>
</feature>
<dbReference type="Gene3D" id="3.40.50.1440">
    <property type="entry name" value="Tubulin/FtsZ, GTPase domain"/>
    <property type="match status" value="1"/>
</dbReference>
<dbReference type="AlphaFoldDB" id="A0A1N6VT45"/>
<keyword evidence="5 8" id="KW-0342">GTP-binding</keyword>
<dbReference type="InterPro" id="IPR018316">
    <property type="entry name" value="Tubulin/FtsZ_2-layer-sand-dom"/>
</dbReference>
<dbReference type="GO" id="GO:0005525">
    <property type="term" value="F:GTP binding"/>
    <property type="evidence" value="ECO:0007669"/>
    <property type="project" value="UniProtKB-UniRule"/>
</dbReference>
<dbReference type="Proteomes" id="UP000186235">
    <property type="component" value="Unassembled WGS sequence"/>
</dbReference>
<dbReference type="PROSITE" id="PS01135">
    <property type="entry name" value="FTSZ_2"/>
    <property type="match status" value="1"/>
</dbReference>
<evidence type="ECO:0000256" key="4">
    <source>
        <dbReference type="ARBA" id="ARBA00022741"/>
    </source>
</evidence>
<dbReference type="SUPFAM" id="SSF52490">
    <property type="entry name" value="Tubulin nucleotide-binding domain-like"/>
    <property type="match status" value="1"/>
</dbReference>
<name>A0A1N6VT45_9MICO</name>
<keyword evidence="15" id="KW-1185">Reference proteome</keyword>
<dbReference type="InterPro" id="IPR008280">
    <property type="entry name" value="Tub_FtsZ_C"/>
</dbReference>
<evidence type="ECO:0000256" key="6">
    <source>
        <dbReference type="ARBA" id="ARBA00023210"/>
    </source>
</evidence>
<evidence type="ECO:0000256" key="3">
    <source>
        <dbReference type="ARBA" id="ARBA00022618"/>
    </source>
</evidence>
<dbReference type="GO" id="GO:0000917">
    <property type="term" value="P:division septum assembly"/>
    <property type="evidence" value="ECO:0007669"/>
    <property type="project" value="UniProtKB-KW"/>
</dbReference>
<evidence type="ECO:0000256" key="8">
    <source>
        <dbReference type="HAMAP-Rule" id="MF_00909"/>
    </source>
</evidence>
<dbReference type="SMART" id="SM00864">
    <property type="entry name" value="Tubulin"/>
    <property type="match status" value="1"/>
</dbReference>
<evidence type="ECO:0000259" key="12">
    <source>
        <dbReference type="SMART" id="SM00864"/>
    </source>
</evidence>